<dbReference type="AlphaFoldDB" id="A0A1G7JY01"/>
<keyword evidence="1" id="KW-0472">Membrane</keyword>
<dbReference type="EMBL" id="FNBS01000008">
    <property type="protein sequence ID" value="SDF29695.1"/>
    <property type="molecule type" value="Genomic_DNA"/>
</dbReference>
<reference evidence="2 3" key="1">
    <citation type="submission" date="2016-10" db="EMBL/GenBank/DDBJ databases">
        <authorList>
            <person name="de Groot N.N."/>
        </authorList>
    </citation>
    <scope>NUCLEOTIDE SEQUENCE [LARGE SCALE GENOMIC DNA]</scope>
    <source>
        <strain evidence="2 3">DSM 569</strain>
    </source>
</reference>
<sequence>MLQENCWQRGLNSIARYKELDDKNFAEYYLIGTMSSMLIAIFGGLLIRAILKI</sequence>
<organism evidence="2 3">
    <name type="scientific">Thermoanaerobacter thermohydrosulfuricus</name>
    <name type="common">Clostridium thermohydrosulfuricum</name>
    <dbReference type="NCBI Taxonomy" id="1516"/>
    <lineage>
        <taxon>Bacteria</taxon>
        <taxon>Bacillati</taxon>
        <taxon>Bacillota</taxon>
        <taxon>Clostridia</taxon>
        <taxon>Thermoanaerobacterales</taxon>
        <taxon>Thermoanaerobacteraceae</taxon>
        <taxon>Thermoanaerobacter</taxon>
    </lineage>
</organism>
<evidence type="ECO:0000256" key="1">
    <source>
        <dbReference type="SAM" id="Phobius"/>
    </source>
</evidence>
<name>A0A1G7JY01_THETY</name>
<accession>A0A1G7JY01</accession>
<feature type="transmembrane region" description="Helical" evidence="1">
    <location>
        <begin position="28"/>
        <end position="51"/>
    </location>
</feature>
<keyword evidence="1" id="KW-1133">Transmembrane helix</keyword>
<dbReference type="RefSeq" id="WP_019907572.1">
    <property type="nucleotide sequence ID" value="NZ_FNBS01000008.1"/>
</dbReference>
<protein>
    <submittedName>
        <fullName evidence="2">Uncharacterized protein</fullName>
    </submittedName>
</protein>
<evidence type="ECO:0000313" key="3">
    <source>
        <dbReference type="Proteomes" id="UP000183404"/>
    </source>
</evidence>
<proteinExistence type="predicted"/>
<keyword evidence="1" id="KW-0812">Transmembrane</keyword>
<dbReference type="Proteomes" id="UP000183404">
    <property type="component" value="Unassembled WGS sequence"/>
</dbReference>
<evidence type="ECO:0000313" key="2">
    <source>
        <dbReference type="EMBL" id="SDF29695.1"/>
    </source>
</evidence>
<gene>
    <name evidence="2" type="ORF">SAMN04244560_00545</name>
</gene>